<evidence type="ECO:0000256" key="5">
    <source>
        <dbReference type="ARBA" id="ARBA00048434"/>
    </source>
</evidence>
<evidence type="ECO:0000256" key="3">
    <source>
        <dbReference type="ARBA" id="ARBA00022679"/>
    </source>
</evidence>
<dbReference type="OrthoDB" id="278300at2759"/>
<gene>
    <name evidence="11" type="primary">LOC111599917</name>
</gene>
<feature type="binding site" evidence="7">
    <location>
        <position position="205"/>
    </location>
    <ligand>
        <name>S-adenosyl-L-methionine</name>
        <dbReference type="ChEBI" id="CHEBI:59789"/>
    </ligand>
</feature>
<dbReference type="InterPro" id="IPR028564">
    <property type="entry name" value="MT_TRM10-typ"/>
</dbReference>
<dbReference type="OMA" id="FKKNDGW"/>
<feature type="binding site" evidence="7">
    <location>
        <position position="217"/>
    </location>
    <ligand>
        <name>S-adenosyl-L-methionine</name>
        <dbReference type="ChEBI" id="CHEBI:59789"/>
    </ligand>
</feature>
<feature type="region of interest" description="Disordered" evidence="8">
    <location>
        <begin position="278"/>
        <end position="311"/>
    </location>
</feature>
<evidence type="ECO:0000256" key="1">
    <source>
        <dbReference type="ARBA" id="ARBA00012797"/>
    </source>
</evidence>
<evidence type="ECO:0000256" key="4">
    <source>
        <dbReference type="ARBA" id="ARBA00022691"/>
    </source>
</evidence>
<dbReference type="InterPro" id="IPR038459">
    <property type="entry name" value="MT_TRM10-typ_sf"/>
</dbReference>
<evidence type="ECO:0000313" key="10">
    <source>
        <dbReference type="Proteomes" id="UP000504633"/>
    </source>
</evidence>
<dbReference type="PANTHER" id="PTHR13563:SF13">
    <property type="entry name" value="TRNA METHYLTRANSFERASE 10 HOMOLOG A"/>
    <property type="match status" value="1"/>
</dbReference>
<feature type="compositionally biased region" description="Polar residues" evidence="8">
    <location>
        <begin position="11"/>
        <end position="33"/>
    </location>
</feature>
<organism evidence="10 11">
    <name type="scientific">Drosophila hydei</name>
    <name type="common">Fruit fly</name>
    <dbReference type="NCBI Taxonomy" id="7224"/>
    <lineage>
        <taxon>Eukaryota</taxon>
        <taxon>Metazoa</taxon>
        <taxon>Ecdysozoa</taxon>
        <taxon>Arthropoda</taxon>
        <taxon>Hexapoda</taxon>
        <taxon>Insecta</taxon>
        <taxon>Pterygota</taxon>
        <taxon>Neoptera</taxon>
        <taxon>Endopterygota</taxon>
        <taxon>Diptera</taxon>
        <taxon>Brachycera</taxon>
        <taxon>Muscomorpha</taxon>
        <taxon>Ephydroidea</taxon>
        <taxon>Drosophilidae</taxon>
        <taxon>Drosophila</taxon>
    </lineage>
</organism>
<feature type="compositionally biased region" description="Basic and acidic residues" evidence="8">
    <location>
        <begin position="295"/>
        <end position="309"/>
    </location>
</feature>
<evidence type="ECO:0000256" key="6">
    <source>
        <dbReference type="PIRSR" id="PIRSR016323-1"/>
    </source>
</evidence>
<dbReference type="PANTHER" id="PTHR13563">
    <property type="entry name" value="TRNA (GUANINE-9-) METHYLTRANSFERASE"/>
    <property type="match status" value="1"/>
</dbReference>
<feature type="region of interest" description="Disordered" evidence="8">
    <location>
        <begin position="1"/>
        <end position="39"/>
    </location>
</feature>
<dbReference type="FunFam" id="3.40.1280.30:FF:000001">
    <property type="entry name" value="tRNA methyltransferase 10 homolog A"/>
    <property type="match status" value="1"/>
</dbReference>
<dbReference type="KEGG" id="dhe:111599917"/>
<dbReference type="GO" id="GO:0002939">
    <property type="term" value="P:tRNA N1-guanine methylation"/>
    <property type="evidence" value="ECO:0007669"/>
    <property type="project" value="TreeGrafter"/>
</dbReference>
<dbReference type="InterPro" id="IPR007356">
    <property type="entry name" value="tRNA_m1G_MeTrfase_euk"/>
</dbReference>
<evidence type="ECO:0000256" key="2">
    <source>
        <dbReference type="ARBA" id="ARBA00022603"/>
    </source>
</evidence>
<sequence>MDVKKEDNDQDQTAQITLSSCPGTTPATPLSKNQLKKQRKHAEMLEMRKLRRLKERERQKAKRVEAKAKGLPLSVGPSRKELKRRQLMAINKQSSPDIISVAIDLDYDDLMHERDVAKCVKQCLRIYTINRRAAQPLRLHFTGIKTKGNIHECFKKNDGWENWHVDYHFDRTHSELFDKQKLVYLTCESDTILEKLLPGHTYVIGGLVDHNHLKGLCHQRATSAGLLTARLPLSEHVDMKTRSVLSTFHVFELLTRVAANQGWTQAILETIPQRKGAKAKNNSKDMKIVQTDQQENDKQMEIEQEKVEITDVAETDELGDKVITES</sequence>
<keyword evidence="10" id="KW-1185">Reference proteome</keyword>
<evidence type="ECO:0000256" key="8">
    <source>
        <dbReference type="SAM" id="MobiDB-lite"/>
    </source>
</evidence>
<dbReference type="PIRSF" id="PIRSF016323">
    <property type="entry name" value="tRNA_m1G_mtfrase_met"/>
    <property type="match status" value="1"/>
</dbReference>
<protein>
    <recommendedName>
        <fullName evidence="1">tRNA (guanine(9)-N(1))-methyltransferase</fullName>
        <ecNumber evidence="1">2.1.1.221</ecNumber>
    </recommendedName>
</protein>
<keyword evidence="4" id="KW-0949">S-adenosyl-L-methionine</keyword>
<dbReference type="Proteomes" id="UP000504633">
    <property type="component" value="Unplaced"/>
</dbReference>
<feature type="binding site" evidence="7">
    <location>
        <position position="231"/>
    </location>
    <ligand>
        <name>S-adenosyl-L-methionine</name>
        <dbReference type="ChEBI" id="CHEBI:59789"/>
    </ligand>
</feature>
<dbReference type="GO" id="GO:0052905">
    <property type="term" value="F:tRNA (guanosine(9)-N1)-methyltransferase activity"/>
    <property type="evidence" value="ECO:0007669"/>
    <property type="project" value="UniProtKB-EC"/>
</dbReference>
<accession>A0A6J1LTZ5</accession>
<name>A0A6J1LTZ5_DROHY</name>
<evidence type="ECO:0000259" key="9">
    <source>
        <dbReference type="PROSITE" id="PS51675"/>
    </source>
</evidence>
<comment type="catalytic activity">
    <reaction evidence="5">
        <text>guanosine(9) in tRNA + S-adenosyl-L-methionine = N(1)-methylguanosine(9) in tRNA + S-adenosyl-L-homocysteine + H(+)</text>
        <dbReference type="Rhea" id="RHEA:43156"/>
        <dbReference type="Rhea" id="RHEA-COMP:10367"/>
        <dbReference type="Rhea" id="RHEA-COMP:10368"/>
        <dbReference type="ChEBI" id="CHEBI:15378"/>
        <dbReference type="ChEBI" id="CHEBI:57856"/>
        <dbReference type="ChEBI" id="CHEBI:59789"/>
        <dbReference type="ChEBI" id="CHEBI:73542"/>
        <dbReference type="ChEBI" id="CHEBI:74269"/>
        <dbReference type="EC" id="2.1.1.221"/>
    </reaction>
</comment>
<proteinExistence type="predicted"/>
<evidence type="ECO:0000256" key="7">
    <source>
        <dbReference type="PIRSR" id="PIRSR016323-2"/>
    </source>
</evidence>
<dbReference type="GO" id="GO:0000049">
    <property type="term" value="F:tRNA binding"/>
    <property type="evidence" value="ECO:0007669"/>
    <property type="project" value="TreeGrafter"/>
</dbReference>
<feature type="domain" description="SAM-dependent MTase TRM10-type" evidence="9">
    <location>
        <begin position="83"/>
        <end position="278"/>
    </location>
</feature>
<dbReference type="EC" id="2.1.1.221" evidence="1"/>
<dbReference type="GO" id="GO:0005654">
    <property type="term" value="C:nucleoplasm"/>
    <property type="evidence" value="ECO:0007669"/>
    <property type="project" value="TreeGrafter"/>
</dbReference>
<dbReference type="AlphaFoldDB" id="A0A6J1LTZ5"/>
<evidence type="ECO:0000313" key="11">
    <source>
        <dbReference type="RefSeq" id="XP_023171514.1"/>
    </source>
</evidence>
<dbReference type="InterPro" id="IPR016653">
    <property type="entry name" value="TRM10/TRM10A"/>
</dbReference>
<keyword evidence="2 11" id="KW-0489">Methyltransferase</keyword>
<dbReference type="Gene3D" id="3.40.1280.30">
    <property type="match status" value="1"/>
</dbReference>
<dbReference type="RefSeq" id="XP_023171514.1">
    <property type="nucleotide sequence ID" value="XM_023315746.2"/>
</dbReference>
<reference evidence="11" key="1">
    <citation type="submission" date="2025-08" db="UniProtKB">
        <authorList>
            <consortium name="RefSeq"/>
        </authorList>
    </citation>
    <scope>IDENTIFICATION</scope>
    <source>
        <strain evidence="11">15085-1641.00</strain>
        <tissue evidence="11">Whole body</tissue>
    </source>
</reference>
<keyword evidence="3" id="KW-0808">Transferase</keyword>
<feature type="binding site" evidence="7">
    <location>
        <position position="185"/>
    </location>
    <ligand>
        <name>S-adenosyl-L-methionine</name>
        <dbReference type="ChEBI" id="CHEBI:59789"/>
    </ligand>
</feature>
<dbReference type="PROSITE" id="PS51675">
    <property type="entry name" value="SAM_MT_TRM10"/>
    <property type="match status" value="1"/>
</dbReference>
<feature type="active site" description="Proton acceptor" evidence="6">
    <location>
        <position position="209"/>
    </location>
</feature>
<dbReference type="GeneID" id="111599917"/>